<proteinExistence type="predicted"/>
<comment type="caution">
    <text evidence="1">The sequence shown here is derived from an EMBL/GenBank/DDBJ whole genome shotgun (WGS) entry which is preliminary data.</text>
</comment>
<accession>A0A820R1B4</accession>
<name>A0A820R1B4_9BILA</name>
<dbReference type="AlphaFoldDB" id="A0A820R1B4"/>
<sequence length="39" mass="4577">TTNLVSPTDNVEFGRNTMCHFLSSFFRSLTRGLKFIYIY</sequence>
<feature type="non-terminal residue" evidence="1">
    <location>
        <position position="1"/>
    </location>
</feature>
<protein>
    <submittedName>
        <fullName evidence="1">Uncharacterized protein</fullName>
    </submittedName>
</protein>
<organism evidence="1 2">
    <name type="scientific">Adineta steineri</name>
    <dbReference type="NCBI Taxonomy" id="433720"/>
    <lineage>
        <taxon>Eukaryota</taxon>
        <taxon>Metazoa</taxon>
        <taxon>Spiralia</taxon>
        <taxon>Gnathifera</taxon>
        <taxon>Rotifera</taxon>
        <taxon>Eurotatoria</taxon>
        <taxon>Bdelloidea</taxon>
        <taxon>Adinetida</taxon>
        <taxon>Adinetidae</taxon>
        <taxon>Adineta</taxon>
    </lineage>
</organism>
<dbReference type="Proteomes" id="UP000663881">
    <property type="component" value="Unassembled WGS sequence"/>
</dbReference>
<dbReference type="EMBL" id="CAJOAY010031777">
    <property type="protein sequence ID" value="CAF4428031.1"/>
    <property type="molecule type" value="Genomic_DNA"/>
</dbReference>
<evidence type="ECO:0000313" key="2">
    <source>
        <dbReference type="Proteomes" id="UP000663881"/>
    </source>
</evidence>
<evidence type="ECO:0000313" key="1">
    <source>
        <dbReference type="EMBL" id="CAF4428031.1"/>
    </source>
</evidence>
<reference evidence="1" key="1">
    <citation type="submission" date="2021-02" db="EMBL/GenBank/DDBJ databases">
        <authorList>
            <person name="Nowell W R."/>
        </authorList>
    </citation>
    <scope>NUCLEOTIDE SEQUENCE</scope>
</reference>
<gene>
    <name evidence="1" type="ORF">OKA104_LOCUS52913</name>
</gene>